<dbReference type="PROSITE" id="PS50850">
    <property type="entry name" value="MFS"/>
    <property type="match status" value="1"/>
</dbReference>
<feature type="transmembrane region" description="Helical" evidence="6">
    <location>
        <begin position="412"/>
        <end position="434"/>
    </location>
</feature>
<keyword evidence="9" id="KW-1185">Reference proteome</keyword>
<reference evidence="8" key="1">
    <citation type="submission" date="2023-03" db="EMBL/GenBank/DDBJ databases">
        <title>Mating type loci evolution in Malassezia.</title>
        <authorList>
            <person name="Coelho M.A."/>
        </authorList>
    </citation>
    <scope>NUCLEOTIDE SEQUENCE</scope>
    <source>
        <strain evidence="8">CBS 14135</strain>
    </source>
</reference>
<accession>A0AAF0IQ53</accession>
<feature type="transmembrane region" description="Helical" evidence="6">
    <location>
        <begin position="353"/>
        <end position="372"/>
    </location>
</feature>
<dbReference type="InterPro" id="IPR011701">
    <property type="entry name" value="MFS"/>
</dbReference>
<keyword evidence="2 6" id="KW-0812">Transmembrane</keyword>
<dbReference type="InterPro" id="IPR020846">
    <property type="entry name" value="MFS_dom"/>
</dbReference>
<feature type="transmembrane region" description="Helical" evidence="6">
    <location>
        <begin position="133"/>
        <end position="155"/>
    </location>
</feature>
<organism evidence="8 9">
    <name type="scientific">Malassezia brasiliensis</name>
    <dbReference type="NCBI Taxonomy" id="1821822"/>
    <lineage>
        <taxon>Eukaryota</taxon>
        <taxon>Fungi</taxon>
        <taxon>Dikarya</taxon>
        <taxon>Basidiomycota</taxon>
        <taxon>Ustilaginomycotina</taxon>
        <taxon>Malasseziomycetes</taxon>
        <taxon>Malasseziales</taxon>
        <taxon>Malasseziaceae</taxon>
        <taxon>Malassezia</taxon>
    </lineage>
</organism>
<dbReference type="EMBL" id="CP119952">
    <property type="protein sequence ID" value="WFC95685.1"/>
    <property type="molecule type" value="Genomic_DNA"/>
</dbReference>
<proteinExistence type="predicted"/>
<dbReference type="FunFam" id="1.20.1250.20:FF:000011">
    <property type="entry name" value="MFS multidrug transporter, putative"/>
    <property type="match status" value="1"/>
</dbReference>
<feature type="transmembrane region" description="Helical" evidence="6">
    <location>
        <begin position="314"/>
        <end position="333"/>
    </location>
</feature>
<protein>
    <recommendedName>
        <fullName evidence="7">Major facilitator superfamily (MFS) profile domain-containing protein</fullName>
    </recommendedName>
</protein>
<dbReference type="PANTHER" id="PTHR23502:SF23">
    <property type="entry name" value="FLUCONAZOLE RESISTANCE PROTEIN 1"/>
    <property type="match status" value="1"/>
</dbReference>
<name>A0AAF0IQ53_9BASI</name>
<keyword evidence="4 6" id="KW-0472">Membrane</keyword>
<dbReference type="GO" id="GO:1990961">
    <property type="term" value="P:xenobiotic detoxification by transmembrane export across the plasma membrane"/>
    <property type="evidence" value="ECO:0007669"/>
    <property type="project" value="TreeGrafter"/>
</dbReference>
<evidence type="ECO:0000256" key="4">
    <source>
        <dbReference type="ARBA" id="ARBA00023136"/>
    </source>
</evidence>
<comment type="subcellular location">
    <subcellularLocation>
        <location evidence="1">Membrane</location>
        <topology evidence="1">Multi-pass membrane protein</topology>
    </subcellularLocation>
</comment>
<evidence type="ECO:0000256" key="1">
    <source>
        <dbReference type="ARBA" id="ARBA00004141"/>
    </source>
</evidence>
<dbReference type="InterPro" id="IPR036259">
    <property type="entry name" value="MFS_trans_sf"/>
</dbReference>
<feature type="transmembrane region" description="Helical" evidence="6">
    <location>
        <begin position="275"/>
        <end position="294"/>
    </location>
</feature>
<evidence type="ECO:0000313" key="8">
    <source>
        <dbReference type="EMBL" id="WFC95685.1"/>
    </source>
</evidence>
<dbReference type="Gene3D" id="1.20.1250.20">
    <property type="entry name" value="MFS general substrate transporter like domains"/>
    <property type="match status" value="1"/>
</dbReference>
<evidence type="ECO:0000256" key="5">
    <source>
        <dbReference type="SAM" id="MobiDB-lite"/>
    </source>
</evidence>
<feature type="domain" description="Major facilitator superfamily (MFS) profile" evidence="7">
    <location>
        <begin position="34"/>
        <end position="472"/>
    </location>
</feature>
<dbReference type="AlphaFoldDB" id="A0AAF0IQ53"/>
<dbReference type="CDD" id="cd17323">
    <property type="entry name" value="MFS_Tpo1_MDR_like"/>
    <property type="match status" value="1"/>
</dbReference>
<feature type="region of interest" description="Disordered" evidence="5">
    <location>
        <begin position="479"/>
        <end position="502"/>
    </location>
</feature>
<dbReference type="Pfam" id="PF07690">
    <property type="entry name" value="MFS_1"/>
    <property type="match status" value="1"/>
</dbReference>
<dbReference type="PANTHER" id="PTHR23502">
    <property type="entry name" value="MAJOR FACILITATOR SUPERFAMILY"/>
    <property type="match status" value="1"/>
</dbReference>
<evidence type="ECO:0000313" key="9">
    <source>
        <dbReference type="Proteomes" id="UP001216638"/>
    </source>
</evidence>
<dbReference type="Proteomes" id="UP001216638">
    <property type="component" value="Chromosome 2"/>
</dbReference>
<dbReference type="GO" id="GO:0015244">
    <property type="term" value="F:fluconazole transmembrane transporter activity"/>
    <property type="evidence" value="ECO:0007669"/>
    <property type="project" value="TreeGrafter"/>
</dbReference>
<feature type="transmembrane region" description="Helical" evidence="6">
    <location>
        <begin position="197"/>
        <end position="217"/>
    </location>
</feature>
<evidence type="ECO:0000256" key="3">
    <source>
        <dbReference type="ARBA" id="ARBA00022989"/>
    </source>
</evidence>
<evidence type="ECO:0000256" key="6">
    <source>
        <dbReference type="SAM" id="Phobius"/>
    </source>
</evidence>
<keyword evidence="3 6" id="KW-1133">Transmembrane helix</keyword>
<feature type="transmembrane region" description="Helical" evidence="6">
    <location>
        <begin position="34"/>
        <end position="52"/>
    </location>
</feature>
<evidence type="ECO:0000256" key="2">
    <source>
        <dbReference type="ARBA" id="ARBA00022692"/>
    </source>
</evidence>
<dbReference type="GO" id="GO:0005886">
    <property type="term" value="C:plasma membrane"/>
    <property type="evidence" value="ECO:0007669"/>
    <property type="project" value="TreeGrafter"/>
</dbReference>
<evidence type="ECO:0000259" key="7">
    <source>
        <dbReference type="PROSITE" id="PS50850"/>
    </source>
</evidence>
<feature type="transmembrane region" description="Helical" evidence="6">
    <location>
        <begin position="64"/>
        <end position="87"/>
    </location>
</feature>
<feature type="transmembrane region" description="Helical" evidence="6">
    <location>
        <begin position="449"/>
        <end position="468"/>
    </location>
</feature>
<feature type="non-terminal residue" evidence="8">
    <location>
        <position position="1"/>
    </location>
</feature>
<dbReference type="SUPFAM" id="SSF103473">
    <property type="entry name" value="MFS general substrate transporter"/>
    <property type="match status" value="1"/>
</dbReference>
<sequence>PDRDKYFKVNEETGEIIIDWYGPDDPENPYNWSLLYKMFVTFLLFIMTMSVYMGSSIVAPSIPYLAVTFNVSLTVGMLAMSLFVWAYGFGPMVLAPITEISWVGRNGPYILGLGLFTIMQIPNALVNNLAGYLVLRFISGFLGSPVLATGGATIGDIWRINGGFMNGLAFWGIGACGGPTMGPVISSFAVEFKGWRWSLWPLLCLNGIVWITLFFFLPETSSAAILTRRAALLRDRTGNTKYRSRGEIQDRQVSLRKLIVETLYRPVMLTFTEPVLFCTDLYIAYTYGIVYAFFEAFPLAFMVRHRFSLGITGVTYITGYIGCVITVTLYCYYNSKVVAPRLRQGNWKPEYRMEPAIVGGLMFPVAMFWFGWTSFSGVHWIVPMIAFAFFAGSVFLLFLGFLSYIGEMYPRYLASAYASNGLFRALVGGAFPLFSRQMFEKLTLQGGCSLLGGLAIALIPITFIFYFYGPKLRAMSKRAGQKQDVGSEEPEPQAALKGEQQA</sequence>
<gene>
    <name evidence="8" type="ORF">MBRA1_002338</name>
</gene>
<feature type="transmembrane region" description="Helical" evidence="6">
    <location>
        <begin position="378"/>
        <end position="405"/>
    </location>
</feature>